<dbReference type="PANTHER" id="PTHR31636">
    <property type="entry name" value="OSJNBA0084A10.13 PROTEIN-RELATED"/>
    <property type="match status" value="1"/>
</dbReference>
<reference evidence="4" key="1">
    <citation type="submission" date="2019-09" db="EMBL/GenBank/DDBJ databases">
        <title>Draft genome information of white flower Hibiscus syriacus.</title>
        <authorList>
            <person name="Kim Y.-M."/>
        </authorList>
    </citation>
    <scope>NUCLEOTIDE SEQUENCE [LARGE SCALE GENOMIC DNA]</scope>
    <source>
        <strain evidence="4">YM2019G1</strain>
    </source>
</reference>
<sequence length="353" mass="39510">MIINYLGNLLWNSVFNLRDHGSHLGLAEDSASFLPSFLDVPYGSGDVDGYPWWDPNQEFGQHLINLGGIAATSSSSPAIAAGAVLCGNCSTMITSRRCRIINSNIRRIITVRSMRTKKVKQELKRIWGIIKAITAGNLTRVQHLVCSQRTRSSTGDANHRLADHGLRALTHLIAFLCLGSTHYFRFNRAKLKSLIRPETLHILDISVSHGVQWPTLLEALSCHPGGPPPLVRITVVAATAENKPAREPVITTPERTNYQQLRMRPLYCSNCGDFATGFSRRVEYLWKFLDSTSSAFKGRESEERRVMEGEAAKALTNQGEMNEGKEKWCERMRGVGFVTEVFERMPLTELEHC</sequence>
<protein>
    <submittedName>
        <fullName evidence="4">Uncharacterized protein</fullName>
    </submittedName>
</protein>
<organism evidence="4 5">
    <name type="scientific">Hibiscus syriacus</name>
    <name type="common">Rose of Sharon</name>
    <dbReference type="NCBI Taxonomy" id="106335"/>
    <lineage>
        <taxon>Eukaryota</taxon>
        <taxon>Viridiplantae</taxon>
        <taxon>Streptophyta</taxon>
        <taxon>Embryophyta</taxon>
        <taxon>Tracheophyta</taxon>
        <taxon>Spermatophyta</taxon>
        <taxon>Magnoliopsida</taxon>
        <taxon>eudicotyledons</taxon>
        <taxon>Gunneridae</taxon>
        <taxon>Pentapetalae</taxon>
        <taxon>rosids</taxon>
        <taxon>malvids</taxon>
        <taxon>Malvales</taxon>
        <taxon>Malvaceae</taxon>
        <taxon>Malvoideae</taxon>
        <taxon>Hibiscus</taxon>
    </lineage>
</organism>
<comment type="caution">
    <text evidence="4">The sequence shown here is derived from an EMBL/GenBank/DDBJ whole genome shotgun (WGS) entry which is preliminary data.</text>
</comment>
<dbReference type="InterPro" id="IPR005202">
    <property type="entry name" value="TF_GRAS"/>
</dbReference>
<dbReference type="Proteomes" id="UP000436088">
    <property type="component" value="Unassembled WGS sequence"/>
</dbReference>
<keyword evidence="5" id="KW-1185">Reference proteome</keyword>
<accession>A0A6A2XXV0</accession>
<evidence type="ECO:0000256" key="2">
    <source>
        <dbReference type="ARBA" id="ARBA00023163"/>
    </source>
</evidence>
<evidence type="ECO:0000256" key="1">
    <source>
        <dbReference type="ARBA" id="ARBA00023015"/>
    </source>
</evidence>
<dbReference type="Pfam" id="PF03514">
    <property type="entry name" value="GRAS"/>
    <property type="match status" value="2"/>
</dbReference>
<comment type="caution">
    <text evidence="3">Lacks conserved residue(s) required for the propagation of feature annotation.</text>
</comment>
<evidence type="ECO:0000313" key="5">
    <source>
        <dbReference type="Proteomes" id="UP000436088"/>
    </source>
</evidence>
<keyword evidence="2" id="KW-0804">Transcription</keyword>
<evidence type="ECO:0000313" key="4">
    <source>
        <dbReference type="EMBL" id="KAE8667156.1"/>
    </source>
</evidence>
<evidence type="ECO:0000256" key="3">
    <source>
        <dbReference type="PROSITE-ProRule" id="PRU01191"/>
    </source>
</evidence>
<proteinExistence type="inferred from homology"/>
<gene>
    <name evidence="4" type="ORF">F3Y22_tig00112443pilonHSYRG00155</name>
</gene>
<comment type="similarity">
    <text evidence="3">Belongs to the GRAS family.</text>
</comment>
<dbReference type="PROSITE" id="PS50985">
    <property type="entry name" value="GRAS"/>
    <property type="match status" value="1"/>
</dbReference>
<dbReference type="AlphaFoldDB" id="A0A6A2XXV0"/>
<feature type="short sequence motif" description="VHIID" evidence="3">
    <location>
        <begin position="200"/>
        <end position="204"/>
    </location>
</feature>
<feature type="region of interest" description="SAW" evidence="3">
    <location>
        <begin position="316"/>
        <end position="353"/>
    </location>
</feature>
<keyword evidence="1" id="KW-0805">Transcription regulation</keyword>
<dbReference type="EMBL" id="VEPZ02001581">
    <property type="protein sequence ID" value="KAE8667156.1"/>
    <property type="molecule type" value="Genomic_DNA"/>
</dbReference>
<name>A0A6A2XXV0_HIBSY</name>